<dbReference type="AlphaFoldDB" id="A0A9P8I8J1"/>
<organism evidence="1 2">
    <name type="scientific">Trichoglossum hirsutum</name>
    <dbReference type="NCBI Taxonomy" id="265104"/>
    <lineage>
        <taxon>Eukaryota</taxon>
        <taxon>Fungi</taxon>
        <taxon>Dikarya</taxon>
        <taxon>Ascomycota</taxon>
        <taxon>Pezizomycotina</taxon>
        <taxon>Geoglossomycetes</taxon>
        <taxon>Geoglossales</taxon>
        <taxon>Geoglossaceae</taxon>
        <taxon>Trichoglossum</taxon>
    </lineage>
</organism>
<comment type="caution">
    <text evidence="1">The sequence shown here is derived from an EMBL/GenBank/DDBJ whole genome shotgun (WGS) entry which is preliminary data.</text>
</comment>
<sequence length="147" mass="15686">MQSLATLAWRAVIAGEEAVAEAAAAMAAAASREETAVFAAMVISIAADAVEKAKLGVVAAYEEGGEVEESGEKMREIAAILVEFMGKMEELGRKVKDGFVCLEGLEGAAAAEMEMGRFGKAMGRFKLAMWAFAMVLQLEYDGIQRRE</sequence>
<keyword evidence="2" id="KW-1185">Reference proteome</keyword>
<dbReference type="Proteomes" id="UP000750711">
    <property type="component" value="Unassembled WGS sequence"/>
</dbReference>
<dbReference type="EMBL" id="JAGHQM010003780">
    <property type="protein sequence ID" value="KAH0541575.1"/>
    <property type="molecule type" value="Genomic_DNA"/>
</dbReference>
<evidence type="ECO:0000313" key="1">
    <source>
        <dbReference type="EMBL" id="KAH0541575.1"/>
    </source>
</evidence>
<reference evidence="1" key="1">
    <citation type="submission" date="2021-03" db="EMBL/GenBank/DDBJ databases">
        <title>Comparative genomics and phylogenomic investigation of the class Geoglossomycetes provide insights into ecological specialization and systematics.</title>
        <authorList>
            <person name="Melie T."/>
            <person name="Pirro S."/>
            <person name="Miller A.N."/>
            <person name="Quandt A."/>
        </authorList>
    </citation>
    <scope>NUCLEOTIDE SEQUENCE</scope>
    <source>
        <strain evidence="1">CAQ_001_2017</strain>
    </source>
</reference>
<gene>
    <name evidence="1" type="ORF">GP486_008705</name>
</gene>
<evidence type="ECO:0000313" key="2">
    <source>
        <dbReference type="Proteomes" id="UP000750711"/>
    </source>
</evidence>
<name>A0A9P8I8J1_9PEZI</name>
<proteinExistence type="predicted"/>
<accession>A0A9P8I8J1</accession>
<protein>
    <submittedName>
        <fullName evidence="1">Uncharacterized protein</fullName>
    </submittedName>
</protein>